<keyword evidence="20" id="KW-0812">Transmembrane</keyword>
<evidence type="ECO:0000259" key="21">
    <source>
        <dbReference type="Pfam" id="PF00725"/>
    </source>
</evidence>
<evidence type="ECO:0000256" key="9">
    <source>
        <dbReference type="ARBA" id="ARBA00023002"/>
    </source>
</evidence>
<keyword evidence="13" id="KW-0413">Isomerase</keyword>
<keyword evidence="15" id="KW-0511">Multifunctional enzyme</keyword>
<evidence type="ECO:0000256" key="16">
    <source>
        <dbReference type="ARBA" id="ARBA00023701"/>
    </source>
</evidence>
<evidence type="ECO:0000256" key="13">
    <source>
        <dbReference type="ARBA" id="ARBA00023235"/>
    </source>
</evidence>
<dbReference type="GO" id="GO:0004300">
    <property type="term" value="F:enoyl-CoA hydratase activity"/>
    <property type="evidence" value="ECO:0007669"/>
    <property type="project" value="UniProtKB-EC"/>
</dbReference>
<reference evidence="23 24" key="1">
    <citation type="journal article" date="2019" name="Plant Biotechnol. J.">
        <title>The red bayberry genome and genetic basis of sex determination.</title>
        <authorList>
            <person name="Jia H.M."/>
            <person name="Jia H.J."/>
            <person name="Cai Q.L."/>
            <person name="Wang Y."/>
            <person name="Zhao H.B."/>
            <person name="Yang W.F."/>
            <person name="Wang G.Y."/>
            <person name="Li Y.H."/>
            <person name="Zhan D.L."/>
            <person name="Shen Y.T."/>
            <person name="Niu Q.F."/>
            <person name="Chang L."/>
            <person name="Qiu J."/>
            <person name="Zhao L."/>
            <person name="Xie H.B."/>
            <person name="Fu W.Y."/>
            <person name="Jin J."/>
            <person name="Li X.W."/>
            <person name="Jiao Y."/>
            <person name="Zhou C.C."/>
            <person name="Tu T."/>
            <person name="Chai C.Y."/>
            <person name="Gao J.L."/>
            <person name="Fan L.J."/>
            <person name="van de Weg E."/>
            <person name="Wang J.Y."/>
            <person name="Gao Z.S."/>
        </authorList>
    </citation>
    <scope>NUCLEOTIDE SEQUENCE [LARGE SCALE GENOMIC DNA]</scope>
    <source>
        <tissue evidence="23">Leaves</tissue>
    </source>
</reference>
<dbReference type="InterPro" id="IPR013328">
    <property type="entry name" value="6PGD_dom2"/>
</dbReference>
<dbReference type="GO" id="GO:0006635">
    <property type="term" value="P:fatty acid beta-oxidation"/>
    <property type="evidence" value="ECO:0007669"/>
    <property type="project" value="UniProtKB-UniPathway"/>
</dbReference>
<comment type="similarity">
    <text evidence="5">In the central section; belongs to the 3-hydroxyacyl-CoA dehydrogenase family.</text>
</comment>
<evidence type="ECO:0000256" key="4">
    <source>
        <dbReference type="ARBA" id="ARBA00005005"/>
    </source>
</evidence>
<dbReference type="InterPro" id="IPR006180">
    <property type="entry name" value="3-OHacyl-CoA_DH_CS"/>
</dbReference>
<dbReference type="UniPathway" id="UPA00659"/>
<dbReference type="FunFam" id="3.40.50.720:FF:000009">
    <property type="entry name" value="Fatty oxidation complex, alpha subunit"/>
    <property type="match status" value="1"/>
</dbReference>
<dbReference type="InterPro" id="IPR001753">
    <property type="entry name" value="Enoyl-CoA_hydra/iso"/>
</dbReference>
<feature type="domain" description="3-hydroxyacyl-CoA dehydrogenase C-terminal" evidence="21">
    <location>
        <begin position="474"/>
        <end position="567"/>
    </location>
</feature>
<evidence type="ECO:0000256" key="8">
    <source>
        <dbReference type="ARBA" id="ARBA00022832"/>
    </source>
</evidence>
<evidence type="ECO:0000256" key="19">
    <source>
        <dbReference type="RuleBase" id="RU003707"/>
    </source>
</evidence>
<evidence type="ECO:0000256" key="11">
    <source>
        <dbReference type="ARBA" id="ARBA00023098"/>
    </source>
</evidence>
<proteinExistence type="inferred from homology"/>
<evidence type="ECO:0000313" key="24">
    <source>
        <dbReference type="Proteomes" id="UP000516437"/>
    </source>
</evidence>
<comment type="similarity">
    <text evidence="7">Belongs to the 3-hydroxyacyl-CoA dehydrogenase family.</text>
</comment>
<keyword evidence="24" id="KW-1185">Reference proteome</keyword>
<dbReference type="InterPro" id="IPR029045">
    <property type="entry name" value="ClpP/crotonase-like_dom_sf"/>
</dbReference>
<dbReference type="EMBL" id="RXIC02000023">
    <property type="protein sequence ID" value="KAB1213967.1"/>
    <property type="molecule type" value="Genomic_DNA"/>
</dbReference>
<evidence type="ECO:0000256" key="5">
    <source>
        <dbReference type="ARBA" id="ARBA00007005"/>
    </source>
</evidence>
<dbReference type="Pfam" id="PF00378">
    <property type="entry name" value="ECH_1"/>
    <property type="match status" value="1"/>
</dbReference>
<comment type="catalytic activity">
    <reaction evidence="18">
        <text>a 4-saturated-(3S)-3-hydroxyacyl-CoA = a (3E)-enoyl-CoA + H2O</text>
        <dbReference type="Rhea" id="RHEA:20724"/>
        <dbReference type="ChEBI" id="CHEBI:15377"/>
        <dbReference type="ChEBI" id="CHEBI:58521"/>
        <dbReference type="ChEBI" id="CHEBI:137480"/>
        <dbReference type="EC" id="4.2.1.17"/>
    </reaction>
</comment>
<dbReference type="InterPro" id="IPR018376">
    <property type="entry name" value="Enoyl-CoA_hyd/isom_CS"/>
</dbReference>
<dbReference type="AlphaFoldDB" id="A0A6A1VPU6"/>
<dbReference type="InterPro" id="IPR036291">
    <property type="entry name" value="NAD(P)-bd_dom_sf"/>
</dbReference>
<dbReference type="SUPFAM" id="SSF51735">
    <property type="entry name" value="NAD(P)-binding Rossmann-fold domains"/>
    <property type="match status" value="1"/>
</dbReference>
<evidence type="ECO:0000256" key="15">
    <source>
        <dbReference type="ARBA" id="ARBA00023268"/>
    </source>
</evidence>
<keyword evidence="20" id="KW-0472">Membrane</keyword>
<dbReference type="GO" id="GO:0003857">
    <property type="term" value="F:(3S)-3-hydroxyacyl-CoA dehydrogenase (NAD+) activity"/>
    <property type="evidence" value="ECO:0007669"/>
    <property type="project" value="TreeGrafter"/>
</dbReference>
<dbReference type="Gene3D" id="3.40.50.720">
    <property type="entry name" value="NAD(P)-binding Rossmann-like Domain"/>
    <property type="match status" value="1"/>
</dbReference>
<dbReference type="GO" id="GO:0070403">
    <property type="term" value="F:NAD+ binding"/>
    <property type="evidence" value="ECO:0007669"/>
    <property type="project" value="InterPro"/>
</dbReference>
<evidence type="ECO:0000256" key="12">
    <source>
        <dbReference type="ARBA" id="ARBA00023140"/>
    </source>
</evidence>
<keyword evidence="10" id="KW-0520">NAD</keyword>
<keyword evidence="8" id="KW-0276">Fatty acid metabolism</keyword>
<comment type="catalytic activity">
    <reaction evidence="1">
        <text>a (3Z)-enoyl-CoA = a 4-saturated (2E)-enoyl-CoA</text>
        <dbReference type="Rhea" id="RHEA:45900"/>
        <dbReference type="ChEBI" id="CHEBI:85097"/>
        <dbReference type="ChEBI" id="CHEBI:85489"/>
        <dbReference type="EC" id="5.3.3.8"/>
    </reaction>
</comment>
<evidence type="ECO:0000256" key="6">
    <source>
        <dbReference type="ARBA" id="ARBA00008750"/>
    </source>
</evidence>
<dbReference type="Gene3D" id="3.90.226.10">
    <property type="entry name" value="2-enoyl-CoA Hydratase, Chain A, domain 1"/>
    <property type="match status" value="1"/>
</dbReference>
<evidence type="ECO:0000259" key="22">
    <source>
        <dbReference type="Pfam" id="PF02737"/>
    </source>
</evidence>
<feature type="domain" description="3-hydroxyacyl-CoA dehydrogenase NAD binding" evidence="22">
    <location>
        <begin position="293"/>
        <end position="471"/>
    </location>
</feature>
<dbReference type="PROSITE" id="PS00067">
    <property type="entry name" value="3HCDH"/>
    <property type="match status" value="1"/>
</dbReference>
<dbReference type="SUPFAM" id="SSF48179">
    <property type="entry name" value="6-phosphogluconate dehydrogenase C-terminal domain-like"/>
    <property type="match status" value="2"/>
</dbReference>
<dbReference type="PROSITE" id="PS00166">
    <property type="entry name" value="ENOYL_COA_HYDRATASE"/>
    <property type="match status" value="1"/>
</dbReference>
<dbReference type="OrthoDB" id="2018133at2759"/>
<name>A0A6A1VPU6_9ROSI</name>
<comment type="similarity">
    <text evidence="19">Belongs to the enoyl-CoA hydratase/isomerase family.</text>
</comment>
<evidence type="ECO:0000256" key="14">
    <source>
        <dbReference type="ARBA" id="ARBA00023239"/>
    </source>
</evidence>
<dbReference type="Pfam" id="PF02737">
    <property type="entry name" value="3HCDH_N"/>
    <property type="match status" value="1"/>
</dbReference>
<dbReference type="PANTHER" id="PTHR23309">
    <property type="entry name" value="3-HYDROXYACYL-COA DEHYROGENASE"/>
    <property type="match status" value="1"/>
</dbReference>
<dbReference type="Proteomes" id="UP000516437">
    <property type="component" value="Chromosome 5"/>
</dbReference>
<evidence type="ECO:0000313" key="23">
    <source>
        <dbReference type="EMBL" id="KAB1213967.1"/>
    </source>
</evidence>
<protein>
    <submittedName>
        <fullName evidence="23">Glyoxysomal fatty acid beta-oxidation multifunctional protein MFP-a</fullName>
    </submittedName>
</protein>
<dbReference type="GO" id="GO:0005777">
    <property type="term" value="C:peroxisome"/>
    <property type="evidence" value="ECO:0007669"/>
    <property type="project" value="UniProtKB-SubCell"/>
</dbReference>
<evidence type="ECO:0000256" key="17">
    <source>
        <dbReference type="ARBA" id="ARBA00023709"/>
    </source>
</evidence>
<keyword evidence="11" id="KW-0443">Lipid metabolism</keyword>
<keyword evidence="12" id="KW-0576">Peroxisome</keyword>
<dbReference type="Gene3D" id="1.10.1040.50">
    <property type="match status" value="1"/>
</dbReference>
<evidence type="ECO:0000256" key="20">
    <source>
        <dbReference type="SAM" id="Phobius"/>
    </source>
</evidence>
<dbReference type="GO" id="GO:0008692">
    <property type="term" value="F:3-hydroxybutyryl-CoA epimerase activity"/>
    <property type="evidence" value="ECO:0007669"/>
    <property type="project" value="UniProtKB-EC"/>
</dbReference>
<dbReference type="GO" id="GO:0004165">
    <property type="term" value="F:delta(3)-delta(2)-enoyl-CoA isomerase activity"/>
    <property type="evidence" value="ECO:0007669"/>
    <property type="project" value="UniProtKB-EC"/>
</dbReference>
<keyword evidence="20" id="KW-1133">Transmembrane helix</keyword>
<evidence type="ECO:0000256" key="1">
    <source>
        <dbReference type="ARBA" id="ARBA00000452"/>
    </source>
</evidence>
<feature type="transmembrane region" description="Helical" evidence="20">
    <location>
        <begin position="782"/>
        <end position="805"/>
    </location>
</feature>
<comment type="pathway">
    <text evidence="4">Lipid metabolism; fatty acid beta-oxidation.</text>
</comment>
<accession>A0A6A1VPU6</accession>
<dbReference type="InterPro" id="IPR006108">
    <property type="entry name" value="3HC_DH_C"/>
</dbReference>
<keyword evidence="9" id="KW-0560">Oxidoreductase</keyword>
<evidence type="ECO:0000256" key="2">
    <source>
        <dbReference type="ARBA" id="ARBA00000765"/>
    </source>
</evidence>
<comment type="catalytic activity">
    <reaction evidence="17">
        <text>a (3S)-3-hydroxyacyl-CoA = a (2E)-enoyl-CoA + H2O</text>
        <dbReference type="Rhea" id="RHEA:16105"/>
        <dbReference type="ChEBI" id="CHEBI:15377"/>
        <dbReference type="ChEBI" id="CHEBI:57318"/>
        <dbReference type="ChEBI" id="CHEBI:58856"/>
        <dbReference type="EC" id="4.2.1.17"/>
    </reaction>
</comment>
<dbReference type="CDD" id="cd06558">
    <property type="entry name" value="crotonase-like"/>
    <property type="match status" value="1"/>
</dbReference>
<dbReference type="Pfam" id="PF00725">
    <property type="entry name" value="3HCDH"/>
    <property type="match status" value="1"/>
</dbReference>
<comment type="catalytic activity">
    <reaction evidence="2">
        <text>a (3E)-enoyl-CoA = a 4-saturated (2E)-enoyl-CoA</text>
        <dbReference type="Rhea" id="RHEA:45228"/>
        <dbReference type="ChEBI" id="CHEBI:58521"/>
        <dbReference type="ChEBI" id="CHEBI:85097"/>
        <dbReference type="EC" id="5.3.3.8"/>
    </reaction>
</comment>
<evidence type="ECO:0000256" key="10">
    <source>
        <dbReference type="ARBA" id="ARBA00023027"/>
    </source>
</evidence>
<dbReference type="InterPro" id="IPR006176">
    <property type="entry name" value="3-OHacyl-CoA_DH_NAD-bd"/>
</dbReference>
<comment type="similarity">
    <text evidence="6">In the N-terminal section; belongs to the enoyl-CoA hydratase/isomerase family.</text>
</comment>
<dbReference type="InterPro" id="IPR008927">
    <property type="entry name" value="6-PGluconate_DH-like_C_sf"/>
</dbReference>
<sequence length="835" mass="91601">MGSGAKGRTVMEVGADGVALITIINPPVNSLSFDVLRSLKDNYDQALRRDDVKAIVVTVDREQKPGYVSIEIMTDTLEAARKPSVAAIDGLALGGGLEVAMACHARISTPTAQLGLPELQLGIIPGFGGTQRLPRLVGLSKALEMMLMSKALKGEEAYNSGLVDAIVPPNELVNTARQWALDIVDRRRPWVASLYKTDKIEPLGEAREILKFARAQTQKRAPNLTHPLVCIDVIEEGIISGPRAGLFKEAEAFQALPHSDTAKGLVHIFFAQRGTTKVPGVTDIGLVPRRVNKVAILGGGLMGSGIATALILSNYPVILKEVNDKFLQAGIGRVKANLQSRVKKGKMTEEKFEKTLSLLKGVLNYESLKDVDMVIEAVIENVSLKQQIFADLEKYCPPHCILASNTSTIDLNLIGERTTSQDRIVGAHFFSPAHVMPLLEIVRTKQTSAQVIVDLLDVGKKIKKTPVVVGNCTGFAVNRMFFPYTQAAFLLVERGADLYQIDRAVTKFGMPMGPFRLADLVGFGVAIATGMQFVENFPERTYKSMLIPLMQEDKRAGEATRKGFYAYDEKRKASPDPEVKKYIEKSRSISGLVKLSEKDIVEMTFFPVVNEACRVLAEGIAVKAADLDIAAVFGMGFPPYRGGILFWADSLGSKYICSRLEEWSKMYGEFFKPCAYLAERAAMGAPLSLPVEQAKSRLGGILFWADSLGSKYICSLEEWSKMYGEFFKPCAYLAERAAMGAPLLADRAGPCSTPLWYCLSNGSCTVALQSLPVEQAKSRFELGYFLSQSKLLILLPLLGFLFVFAGSKNYSIKVYTPRLLLRPRYTFELLLVSGR</sequence>
<dbReference type="Gene3D" id="1.10.1040.10">
    <property type="entry name" value="N-(1-d-carboxylethyl)-l-norvaline Dehydrogenase, domain 2"/>
    <property type="match status" value="1"/>
</dbReference>
<dbReference type="PANTHER" id="PTHR23309:SF9">
    <property type="entry name" value="PEROXISOMAL FATTY ACID BETA-OXIDATION MULTIFUNCTIONAL PROTEIN MFP2"/>
    <property type="match status" value="1"/>
</dbReference>
<dbReference type="FunFam" id="1.10.1040.50:FF:000004">
    <property type="entry name" value="Peroxisomal fatty acid beta-oxidation multifunctional protein"/>
    <property type="match status" value="1"/>
</dbReference>
<evidence type="ECO:0000256" key="3">
    <source>
        <dbReference type="ARBA" id="ARBA00004275"/>
    </source>
</evidence>
<keyword evidence="14" id="KW-0456">Lyase</keyword>
<organism evidence="23 24">
    <name type="scientific">Morella rubra</name>
    <name type="common">Chinese bayberry</name>
    <dbReference type="NCBI Taxonomy" id="262757"/>
    <lineage>
        <taxon>Eukaryota</taxon>
        <taxon>Viridiplantae</taxon>
        <taxon>Streptophyta</taxon>
        <taxon>Embryophyta</taxon>
        <taxon>Tracheophyta</taxon>
        <taxon>Spermatophyta</taxon>
        <taxon>Magnoliopsida</taxon>
        <taxon>eudicotyledons</taxon>
        <taxon>Gunneridae</taxon>
        <taxon>Pentapetalae</taxon>
        <taxon>rosids</taxon>
        <taxon>fabids</taxon>
        <taxon>Fagales</taxon>
        <taxon>Myricaceae</taxon>
        <taxon>Morella</taxon>
    </lineage>
</organism>
<evidence type="ECO:0000256" key="18">
    <source>
        <dbReference type="ARBA" id="ARBA00023717"/>
    </source>
</evidence>
<comment type="subcellular location">
    <subcellularLocation>
        <location evidence="3">Peroxisome</location>
    </subcellularLocation>
</comment>
<comment type="caution">
    <text evidence="23">The sequence shown here is derived from an EMBL/GenBank/DDBJ whole genome shotgun (WGS) entry which is preliminary data.</text>
</comment>
<dbReference type="SUPFAM" id="SSF52096">
    <property type="entry name" value="ClpP/crotonase"/>
    <property type="match status" value="1"/>
</dbReference>
<gene>
    <name evidence="23" type="ORF">CJ030_MR5G017230</name>
</gene>
<comment type="catalytic activity">
    <reaction evidence="16">
        <text>(3S)-3-hydroxybutanoyl-CoA = (3R)-3-hydroxybutanoyl-CoA</text>
        <dbReference type="Rhea" id="RHEA:21760"/>
        <dbReference type="ChEBI" id="CHEBI:57315"/>
        <dbReference type="ChEBI" id="CHEBI:57316"/>
        <dbReference type="EC" id="5.1.2.3"/>
    </reaction>
</comment>
<evidence type="ECO:0000256" key="7">
    <source>
        <dbReference type="ARBA" id="ARBA00009463"/>
    </source>
</evidence>